<feature type="region of interest" description="Disordered" evidence="1">
    <location>
        <begin position="142"/>
        <end position="188"/>
    </location>
</feature>
<gene>
    <name evidence="2" type="ORF">Cri9333_2831</name>
</gene>
<keyword evidence="3" id="KW-1185">Reference proteome</keyword>
<sequence>MFSQFRISYPKGCLISELLTIDHGKYVVRALVEVEGVTLATGLAAADTVENAEDQARTRALAVLGILATAETKQQQPQTIPADLTAPLTSTPTPQIPFREEKLPQPAQISELTTFSQVNSEDISTSKLNFSSTDTSDTAISLEQSNDPLSDDFSNTEVEASTEENIPLSTSTVVPPTNKDTPISSLTSGDDYPQVELVADVRNTPLTSGVIDFSEMVARSNIELKRLGWTKQRGVDYLLAKYNKKIRSELTDQELQEFLNYLELQPTPDDEV</sequence>
<reference evidence="2 3" key="1">
    <citation type="submission" date="2012-06" db="EMBL/GenBank/DDBJ databases">
        <title>Finished chromosome of genome of Crinalium epipsammum PCC 9333.</title>
        <authorList>
            <consortium name="US DOE Joint Genome Institute"/>
            <person name="Gugger M."/>
            <person name="Coursin T."/>
            <person name="Rippka R."/>
            <person name="Tandeau De Marsac N."/>
            <person name="Huntemann M."/>
            <person name="Wei C.-L."/>
            <person name="Han J."/>
            <person name="Detter J.C."/>
            <person name="Han C."/>
            <person name="Tapia R."/>
            <person name="Davenport K."/>
            <person name="Daligault H."/>
            <person name="Erkkila T."/>
            <person name="Gu W."/>
            <person name="Munk A.C.C."/>
            <person name="Teshima H."/>
            <person name="Xu Y."/>
            <person name="Chain P."/>
            <person name="Chen A."/>
            <person name="Krypides N."/>
            <person name="Mavromatis K."/>
            <person name="Markowitz V."/>
            <person name="Szeto E."/>
            <person name="Ivanova N."/>
            <person name="Mikhailova N."/>
            <person name="Ovchinnikova G."/>
            <person name="Pagani I."/>
            <person name="Pati A."/>
            <person name="Goodwin L."/>
            <person name="Peters L."/>
            <person name="Pitluck S."/>
            <person name="Woyke T."/>
            <person name="Kerfeld C."/>
        </authorList>
    </citation>
    <scope>NUCLEOTIDE SEQUENCE [LARGE SCALE GENOMIC DNA]</scope>
    <source>
        <strain evidence="2 3">PCC 9333</strain>
    </source>
</reference>
<proteinExistence type="predicted"/>
<dbReference type="STRING" id="1173022.Cri9333_2831"/>
<dbReference type="HOGENOM" id="CLU_054211_0_0_3"/>
<protein>
    <submittedName>
        <fullName evidence="2">Uncharacterized protein</fullName>
    </submittedName>
</protein>
<evidence type="ECO:0000313" key="3">
    <source>
        <dbReference type="Proteomes" id="UP000010472"/>
    </source>
</evidence>
<dbReference type="eggNOG" id="ENOG5031IQT">
    <property type="taxonomic scope" value="Bacteria"/>
</dbReference>
<organism evidence="2 3">
    <name type="scientific">Crinalium epipsammum PCC 9333</name>
    <dbReference type="NCBI Taxonomy" id="1173022"/>
    <lineage>
        <taxon>Bacteria</taxon>
        <taxon>Bacillati</taxon>
        <taxon>Cyanobacteriota</taxon>
        <taxon>Cyanophyceae</taxon>
        <taxon>Gomontiellales</taxon>
        <taxon>Gomontiellaceae</taxon>
        <taxon>Crinalium</taxon>
    </lineage>
</organism>
<evidence type="ECO:0000256" key="1">
    <source>
        <dbReference type="SAM" id="MobiDB-lite"/>
    </source>
</evidence>
<dbReference type="PATRIC" id="fig|1173022.3.peg.3067"/>
<accession>K9W2M3</accession>
<name>K9W2M3_9CYAN</name>
<dbReference type="OrthoDB" id="482635at2"/>
<dbReference type="EMBL" id="CP003620">
    <property type="protein sequence ID" value="AFZ13675.1"/>
    <property type="molecule type" value="Genomic_DNA"/>
</dbReference>
<feature type="region of interest" description="Disordered" evidence="1">
    <location>
        <begin position="74"/>
        <end position="95"/>
    </location>
</feature>
<evidence type="ECO:0000313" key="2">
    <source>
        <dbReference type="EMBL" id="AFZ13675.1"/>
    </source>
</evidence>
<dbReference type="KEGG" id="cep:Cri9333_2831"/>
<dbReference type="AlphaFoldDB" id="K9W2M3"/>
<dbReference type="RefSeq" id="WP_015203784.1">
    <property type="nucleotide sequence ID" value="NC_019753.1"/>
</dbReference>
<dbReference type="Proteomes" id="UP000010472">
    <property type="component" value="Chromosome"/>
</dbReference>